<dbReference type="GeneID" id="16067526"/>
<dbReference type="RefSeq" id="XP_004998675.1">
    <property type="nucleotide sequence ID" value="XM_004998618.1"/>
</dbReference>
<dbReference type="EMBL" id="GL832955">
    <property type="protein sequence ID" value="EGD72103.1"/>
    <property type="molecule type" value="Genomic_DNA"/>
</dbReference>
<dbReference type="Pfam" id="PF03124">
    <property type="entry name" value="EXS"/>
    <property type="match status" value="1"/>
</dbReference>
<dbReference type="GO" id="GO:0006817">
    <property type="term" value="P:phosphate ion transport"/>
    <property type="evidence" value="ECO:0007669"/>
    <property type="project" value="TreeGrafter"/>
</dbReference>
<feature type="domain" description="EXS" evidence="8">
    <location>
        <begin position="469"/>
        <end position="673"/>
    </location>
</feature>
<dbReference type="GO" id="GO:0005886">
    <property type="term" value="C:plasma membrane"/>
    <property type="evidence" value="ECO:0007669"/>
    <property type="project" value="TreeGrafter"/>
</dbReference>
<reference evidence="10" key="1">
    <citation type="submission" date="2009-08" db="EMBL/GenBank/DDBJ databases">
        <title>Annotation of Salpingoeca rosetta.</title>
        <authorList>
            <consortium name="The Broad Institute Genome Sequencing Platform"/>
            <person name="Russ C."/>
            <person name="Cuomo C."/>
            <person name="Burger G."/>
            <person name="Gray M.W."/>
            <person name="Holland P.W.H."/>
            <person name="King N."/>
            <person name="Lang F.B.F."/>
            <person name="Roger A.J."/>
            <person name="Ruiz-Trillo I."/>
            <person name="Young S.K."/>
            <person name="Zeng Q."/>
            <person name="Gargeya S."/>
            <person name="Alvarado L."/>
            <person name="Berlin A."/>
            <person name="Chapman S.B."/>
            <person name="Chen Z."/>
            <person name="Freedman E."/>
            <person name="Gellesch M."/>
            <person name="Goldberg J."/>
            <person name="Griggs A."/>
            <person name="Gujja S."/>
            <person name="Heilman E."/>
            <person name="Heiman D."/>
            <person name="Howarth C."/>
            <person name="Mehta T."/>
            <person name="Neiman D."/>
            <person name="Pearson M."/>
            <person name="Roberts A."/>
            <person name="Saif S."/>
            <person name="Shea T."/>
            <person name="Shenoy N."/>
            <person name="Sisk P."/>
            <person name="Stolte C."/>
            <person name="Sykes S."/>
            <person name="White J."/>
            <person name="Yandava C."/>
            <person name="Haas B."/>
            <person name="Nusbaum C."/>
            <person name="Birren B."/>
        </authorList>
    </citation>
    <scope>NUCLEOTIDE SEQUENCE [LARGE SCALE GENOMIC DNA]</scope>
    <source>
        <strain evidence="10">ATCC 50818</strain>
    </source>
</reference>
<dbReference type="GO" id="GO:0000822">
    <property type="term" value="F:inositol hexakisphosphate binding"/>
    <property type="evidence" value="ECO:0007669"/>
    <property type="project" value="TreeGrafter"/>
</dbReference>
<name>F2TVK7_SALR5</name>
<feature type="transmembrane region" description="Helical" evidence="7">
    <location>
        <begin position="274"/>
        <end position="293"/>
    </location>
</feature>
<feature type="compositionally biased region" description="Acidic residues" evidence="6">
    <location>
        <begin position="800"/>
        <end position="809"/>
    </location>
</feature>
<dbReference type="Proteomes" id="UP000007799">
    <property type="component" value="Unassembled WGS sequence"/>
</dbReference>
<feature type="compositionally biased region" description="Polar residues" evidence="6">
    <location>
        <begin position="818"/>
        <end position="828"/>
    </location>
</feature>
<evidence type="ECO:0000256" key="5">
    <source>
        <dbReference type="ARBA" id="ARBA00023136"/>
    </source>
</evidence>
<evidence type="ECO:0000256" key="6">
    <source>
        <dbReference type="SAM" id="MobiDB-lite"/>
    </source>
</evidence>
<feature type="region of interest" description="Disordered" evidence="6">
    <location>
        <begin position="797"/>
        <end position="847"/>
    </location>
</feature>
<proteinExistence type="inferred from homology"/>
<dbReference type="GO" id="GO:0016036">
    <property type="term" value="P:cellular response to phosphate starvation"/>
    <property type="evidence" value="ECO:0007669"/>
    <property type="project" value="TreeGrafter"/>
</dbReference>
<dbReference type="InterPro" id="IPR004331">
    <property type="entry name" value="SPX_dom"/>
</dbReference>
<dbReference type="InParanoid" id="F2TVK7"/>
<evidence type="ECO:0000256" key="1">
    <source>
        <dbReference type="ARBA" id="ARBA00004141"/>
    </source>
</evidence>
<dbReference type="FunCoup" id="F2TVK7">
    <property type="interactions" value="1199"/>
</dbReference>
<feature type="domain" description="SPX" evidence="9">
    <location>
        <begin position="1"/>
        <end position="218"/>
    </location>
</feature>
<sequence>MKFGLTLFNNAVPEWRPAYVDYERLKKKLQEISNAFPRTVRNLHPRVTTDVSPDFKTEEEVEEEERLEAISNSNEEKAFMLAVDAELDKVNKFFLEQDDKARKTCDDLEAQLAALYVAHQTGGEHAVAAVRSKNARRRARAVLRERRARLSAKLTWWCHKPSRILNSQTKQLEKAFQEYYRNLDMLRAYRNLNNTAFYKIMKKHDKVTGLTMSPTVLAKVSAAPFMTSDLEKEIRRIEQVFTERLEHGDRRRAMQKLRVPVDAFQPFDWTTFGLGLWAMFFFFCMGIILVVALRSRVADYPDHRVMFAMYRGLLYPLIMLAFVAINMYTWRKFHVNYVLIFGLDHRRHTNYIKMLGTAGLLMAVWSVSVFAYLFQDELGTTVRPWSAVALLCVLVAYWAKPWGSMRRARYWLARVVGRMVAAPFFDVRFEDFWLADQFNSLVVILLDLQFTICYVSKSRFGPMAHDGHHCRSSENVLRAVIAALPAWWRLMQCLRRFRDTRKYHHIHNALKYSSSVVVVIFSTLAGVAKDNGQLVGESPTGTALFVMWILACLVNTSYSAFWDLKHDWGLFAKNAKHMWLRRDMLYPVPIYYLAMVNDVVFRLSWTLSISVGYFDLFFSDGLVALLSFFEMWRRFVWNFFRVENEHVNNCGEFRAVRHIPLPFEYVPAETEWELLRGHDGSQRRPPFAHDSSVNDAFGGGRPMSLSVGSAAQHARSHASLSGYLASPQHTRDDDGDVMRAYDTTARQDVTVYRSDTPGSLYAPPGGLDGAAFRLRSMTFSHPLDSTLDGLYAANDAAGGDVDDDDDDDDPSRPLLGASSINRNESSTVHGDYRSFSPTYSPLSSSDD</sequence>
<dbReference type="AlphaFoldDB" id="F2TVK7"/>
<feature type="transmembrane region" description="Helical" evidence="7">
    <location>
        <begin position="380"/>
        <end position="399"/>
    </location>
</feature>
<keyword evidence="10" id="KW-0675">Receptor</keyword>
<accession>F2TVK7</accession>
<dbReference type="OrthoDB" id="9970435at2759"/>
<evidence type="ECO:0000256" key="3">
    <source>
        <dbReference type="ARBA" id="ARBA00022692"/>
    </source>
</evidence>
<evidence type="ECO:0000259" key="8">
    <source>
        <dbReference type="PROSITE" id="PS51380"/>
    </source>
</evidence>
<evidence type="ECO:0000256" key="7">
    <source>
        <dbReference type="SAM" id="Phobius"/>
    </source>
</evidence>
<gene>
    <name evidence="10" type="ORF">PTSG_00119</name>
</gene>
<dbReference type="OMA" id="NNIIPEW"/>
<dbReference type="PROSITE" id="PS51382">
    <property type="entry name" value="SPX"/>
    <property type="match status" value="1"/>
</dbReference>
<evidence type="ECO:0000313" key="11">
    <source>
        <dbReference type="Proteomes" id="UP000007799"/>
    </source>
</evidence>
<dbReference type="KEGG" id="sre:PTSG_00119"/>
<dbReference type="CDD" id="cd14475">
    <property type="entry name" value="SPX_SYG1_like"/>
    <property type="match status" value="1"/>
</dbReference>
<keyword evidence="11" id="KW-1185">Reference proteome</keyword>
<dbReference type="PANTHER" id="PTHR10783">
    <property type="entry name" value="XENOTROPIC AND POLYTROPIC RETROVIRUS RECEPTOR 1-RELATED"/>
    <property type="match status" value="1"/>
</dbReference>
<feature type="compositionally biased region" description="Low complexity" evidence="6">
    <location>
        <begin position="834"/>
        <end position="847"/>
    </location>
</feature>
<dbReference type="Pfam" id="PF03105">
    <property type="entry name" value="SPX"/>
    <property type="match status" value="2"/>
</dbReference>
<dbReference type="PANTHER" id="PTHR10783:SF103">
    <property type="entry name" value="SOLUTE CARRIER FAMILY 53 MEMBER 1"/>
    <property type="match status" value="1"/>
</dbReference>
<dbReference type="PROSITE" id="PS51380">
    <property type="entry name" value="EXS"/>
    <property type="match status" value="1"/>
</dbReference>
<keyword evidence="5 7" id="KW-0472">Membrane</keyword>
<feature type="transmembrane region" description="Helical" evidence="7">
    <location>
        <begin position="540"/>
        <end position="564"/>
    </location>
</feature>
<keyword evidence="3 7" id="KW-0812">Transmembrane</keyword>
<feature type="transmembrane region" description="Helical" evidence="7">
    <location>
        <begin position="509"/>
        <end position="528"/>
    </location>
</feature>
<dbReference type="eggNOG" id="KOG1162">
    <property type="taxonomic scope" value="Eukaryota"/>
</dbReference>
<comment type="subcellular location">
    <subcellularLocation>
        <location evidence="1">Membrane</location>
        <topology evidence="1">Multi-pass membrane protein</topology>
    </subcellularLocation>
</comment>
<keyword evidence="4 7" id="KW-1133">Transmembrane helix</keyword>
<evidence type="ECO:0000256" key="2">
    <source>
        <dbReference type="ARBA" id="ARBA00009665"/>
    </source>
</evidence>
<comment type="similarity">
    <text evidence="2">Belongs to the SYG1 (TC 2.A.94) family.</text>
</comment>
<organism evidence="11">
    <name type="scientific">Salpingoeca rosetta (strain ATCC 50818 / BSB-021)</name>
    <dbReference type="NCBI Taxonomy" id="946362"/>
    <lineage>
        <taxon>Eukaryota</taxon>
        <taxon>Choanoflagellata</taxon>
        <taxon>Craspedida</taxon>
        <taxon>Salpingoecidae</taxon>
        <taxon>Salpingoeca</taxon>
    </lineage>
</organism>
<evidence type="ECO:0000313" key="10">
    <source>
        <dbReference type="EMBL" id="EGD72103.1"/>
    </source>
</evidence>
<feature type="transmembrane region" description="Helical" evidence="7">
    <location>
        <begin position="313"/>
        <end position="330"/>
    </location>
</feature>
<dbReference type="InterPro" id="IPR004342">
    <property type="entry name" value="EXS_C"/>
</dbReference>
<protein>
    <submittedName>
        <fullName evidence="10">Xenotropic and polytropic murine leukemia virus receptor xpr1</fullName>
    </submittedName>
</protein>
<evidence type="ECO:0000259" key="9">
    <source>
        <dbReference type="PROSITE" id="PS51382"/>
    </source>
</evidence>
<dbReference type="GO" id="GO:0005794">
    <property type="term" value="C:Golgi apparatus"/>
    <property type="evidence" value="ECO:0007669"/>
    <property type="project" value="TreeGrafter"/>
</dbReference>
<feature type="transmembrane region" description="Helical" evidence="7">
    <location>
        <begin position="585"/>
        <end position="605"/>
    </location>
</feature>
<feature type="transmembrane region" description="Helical" evidence="7">
    <location>
        <begin position="351"/>
        <end position="374"/>
    </location>
</feature>
<evidence type="ECO:0000256" key="4">
    <source>
        <dbReference type="ARBA" id="ARBA00022989"/>
    </source>
</evidence>